<organism evidence="2 3">
    <name type="scientific">Epilithonimonas vandammei</name>
    <dbReference type="NCBI Taxonomy" id="2487072"/>
    <lineage>
        <taxon>Bacteria</taxon>
        <taxon>Pseudomonadati</taxon>
        <taxon>Bacteroidota</taxon>
        <taxon>Flavobacteriia</taxon>
        <taxon>Flavobacteriales</taxon>
        <taxon>Weeksellaceae</taxon>
        <taxon>Chryseobacterium group</taxon>
        <taxon>Epilithonimonas</taxon>
    </lineage>
</organism>
<dbReference type="SUPFAM" id="SSF53448">
    <property type="entry name" value="Nucleotide-diphospho-sugar transferases"/>
    <property type="match status" value="1"/>
</dbReference>
<evidence type="ECO:0000313" key="3">
    <source>
        <dbReference type="Proteomes" id="UP000272316"/>
    </source>
</evidence>
<dbReference type="CDD" id="cd04196">
    <property type="entry name" value="GT_2_like_d"/>
    <property type="match status" value="1"/>
</dbReference>
<dbReference type="Gene3D" id="3.90.550.10">
    <property type="entry name" value="Spore Coat Polysaccharide Biosynthesis Protein SpsA, Chain A"/>
    <property type="match status" value="1"/>
</dbReference>
<evidence type="ECO:0000313" key="2">
    <source>
        <dbReference type="EMBL" id="AZI56188.1"/>
    </source>
</evidence>
<proteinExistence type="predicted"/>
<name>A0A3G8ZG38_9FLAO</name>
<feature type="domain" description="Glycosyltransferase 2-like" evidence="1">
    <location>
        <begin position="4"/>
        <end position="177"/>
    </location>
</feature>
<dbReference type="PANTHER" id="PTHR22916">
    <property type="entry name" value="GLYCOSYLTRANSFERASE"/>
    <property type="match status" value="1"/>
</dbReference>
<dbReference type="Pfam" id="PF00535">
    <property type="entry name" value="Glycos_transf_2"/>
    <property type="match status" value="1"/>
</dbReference>
<dbReference type="Proteomes" id="UP000272316">
    <property type="component" value="Chromosome"/>
</dbReference>
<dbReference type="AlphaFoldDB" id="A0A3G8ZG38"/>
<dbReference type="EMBL" id="CP034160">
    <property type="protein sequence ID" value="AZI56188.1"/>
    <property type="molecule type" value="Genomic_DNA"/>
</dbReference>
<dbReference type="InterPro" id="IPR029044">
    <property type="entry name" value="Nucleotide-diphossugar_trans"/>
</dbReference>
<dbReference type="RefSeq" id="WP_124986957.1">
    <property type="nucleotide sequence ID" value="NZ_CP034160.1"/>
</dbReference>
<reference evidence="3" key="1">
    <citation type="submission" date="2018-11" db="EMBL/GenBank/DDBJ databases">
        <title>Proposal to divide the Flavobacteriaceae and reorganize its genera based on Amino Acid Identity values calculated from whole genome sequences.</title>
        <authorList>
            <person name="Nicholson A.C."/>
            <person name="Gulvik C.A."/>
            <person name="Whitney A.M."/>
            <person name="Sheth M."/>
            <person name="Batra D."/>
            <person name="Pryor J."/>
            <person name="Bernardet J.-F."/>
            <person name="Hugo C."/>
            <person name="Kampfer P."/>
            <person name="Newman J.D."/>
            <person name="McQuiston J.R."/>
        </authorList>
    </citation>
    <scope>NUCLEOTIDE SEQUENCE [LARGE SCALE GENOMIC DNA]</scope>
    <source>
        <strain evidence="3">H6466</strain>
    </source>
</reference>
<dbReference type="InterPro" id="IPR001173">
    <property type="entry name" value="Glyco_trans_2-like"/>
</dbReference>
<accession>A0A3G8ZG38</accession>
<protein>
    <submittedName>
        <fullName evidence="2">Glycosyltransferase family 2 protein</fullName>
    </submittedName>
</protein>
<gene>
    <name evidence="2" type="ORF">EIB75_13385</name>
</gene>
<dbReference type="KEGG" id="eva:EIB75_13385"/>
<keyword evidence="2" id="KW-0808">Transferase</keyword>
<dbReference type="PANTHER" id="PTHR22916:SF3">
    <property type="entry name" value="UDP-GLCNAC:BETAGAL BETA-1,3-N-ACETYLGLUCOSAMINYLTRANSFERASE-LIKE PROTEIN 1"/>
    <property type="match status" value="1"/>
</dbReference>
<dbReference type="GO" id="GO:0016758">
    <property type="term" value="F:hexosyltransferase activity"/>
    <property type="evidence" value="ECO:0007669"/>
    <property type="project" value="UniProtKB-ARBA"/>
</dbReference>
<sequence length="310" mass="36959">MTTSVALCTFNGEKFLKEQLDSILNQTVTIDEIIVCDDGSTDATISILNSYKEKFPEIFNIYINEENLRSVKNFEKAMLLCKNEIIFLSDQDDIWEKNKVEKCLDFFKKEEEIDVFCSNAFIINEKGEKLEKNTIWDIFKLFKQNNIQYNYFQIFNLIGNIATGANMAFRKKIVNNILPLPEKNFHHDEWIALVSSSNNSFCFVDEKINNYRIHSDQQVGGVFFDNKKNREDKLLQRFNIYNPNDDFRLLKRRFKIIKDKKNKILSIDNYQKKTLFEKMLNSIENYEKFLKQNLKKKNLLKYFIFKLLYF</sequence>
<evidence type="ECO:0000259" key="1">
    <source>
        <dbReference type="Pfam" id="PF00535"/>
    </source>
</evidence>